<dbReference type="EMBL" id="CP022272">
    <property type="protein sequence ID" value="ASJ95919.1"/>
    <property type="molecule type" value="Genomic_DNA"/>
</dbReference>
<sequence length="151" mass="17252">MDTMMIGKFYVSALLGLLLCAPAFATTIYKWVDENGVTHYSQEKPPEIKTEKLYSEDIEQQKVGFTAPKVTERQEEQKSEAALAAEAITEKDKAQAKAICENAQHQLKVLETHTRLTRKNEKDGEMVRMTEEDRQSEIAAQKQRIKLFCNK</sequence>
<evidence type="ECO:0000256" key="1">
    <source>
        <dbReference type="SAM" id="SignalP"/>
    </source>
</evidence>
<accession>A0AAC9XMT5</accession>
<protein>
    <submittedName>
        <fullName evidence="3">DUF4124 domain-containing protein</fullName>
    </submittedName>
</protein>
<dbReference type="Proteomes" id="UP000198233">
    <property type="component" value="Chromosome"/>
</dbReference>
<feature type="chain" id="PRO_5042087832" evidence="1">
    <location>
        <begin position="26"/>
        <end position="151"/>
    </location>
</feature>
<evidence type="ECO:0000313" key="4">
    <source>
        <dbReference type="Proteomes" id="UP000198233"/>
    </source>
</evidence>
<evidence type="ECO:0000259" key="2">
    <source>
        <dbReference type="Pfam" id="PF13511"/>
    </source>
</evidence>
<name>A0AAC9XMT5_9GAMM</name>
<organism evidence="3 4">
    <name type="scientific">Shewanella marisflavi</name>
    <dbReference type="NCBI Taxonomy" id="260364"/>
    <lineage>
        <taxon>Bacteria</taxon>
        <taxon>Pseudomonadati</taxon>
        <taxon>Pseudomonadota</taxon>
        <taxon>Gammaproteobacteria</taxon>
        <taxon>Alteromonadales</taxon>
        <taxon>Shewanellaceae</taxon>
        <taxon>Shewanella</taxon>
    </lineage>
</organism>
<evidence type="ECO:0000313" key="3">
    <source>
        <dbReference type="EMBL" id="ASJ95919.1"/>
    </source>
</evidence>
<dbReference type="AlphaFoldDB" id="A0AAC9XMT5"/>
<feature type="domain" description="DUF4124" evidence="2">
    <location>
        <begin position="16"/>
        <end position="53"/>
    </location>
</feature>
<dbReference type="RefSeq" id="WP_088904024.1">
    <property type="nucleotide sequence ID" value="NZ_CP022272.1"/>
</dbReference>
<dbReference type="Pfam" id="PF13511">
    <property type="entry name" value="DUF4124"/>
    <property type="match status" value="1"/>
</dbReference>
<feature type="signal peptide" evidence="1">
    <location>
        <begin position="1"/>
        <end position="25"/>
    </location>
</feature>
<dbReference type="KEGG" id="smav:CFF01_04550"/>
<reference evidence="3 4" key="1">
    <citation type="submission" date="2017-06" db="EMBL/GenBank/DDBJ databases">
        <title>Complete genome sequence of Shewanella marisflavi EP1 associated with anaerobic 2,4-dinitrotoluene reduction and salt tolerance.</title>
        <authorList>
            <person name="Huang J."/>
        </authorList>
    </citation>
    <scope>NUCLEOTIDE SEQUENCE [LARGE SCALE GENOMIC DNA]</scope>
    <source>
        <strain evidence="3 4">EP1</strain>
    </source>
</reference>
<gene>
    <name evidence="3" type="ORF">CFF01_04550</name>
</gene>
<proteinExistence type="predicted"/>
<keyword evidence="1" id="KW-0732">Signal</keyword>
<dbReference type="InterPro" id="IPR025392">
    <property type="entry name" value="DUF4124"/>
</dbReference>